<reference evidence="3 4" key="1">
    <citation type="submission" date="2015-09" db="EMBL/GenBank/DDBJ databases">
        <title>Draft genome of the scarab beetle Oryctes borbonicus.</title>
        <authorList>
            <person name="Meyer J.M."/>
            <person name="Markov G.V."/>
            <person name="Baskaran P."/>
            <person name="Herrmann M."/>
            <person name="Sommer R.J."/>
            <person name="Roedelsperger C."/>
        </authorList>
    </citation>
    <scope>NUCLEOTIDE SEQUENCE [LARGE SCALE GENOMIC DNA]</scope>
    <source>
        <strain evidence="3">OB123</strain>
        <tissue evidence="3">Whole animal</tissue>
    </source>
</reference>
<proteinExistence type="predicted"/>
<feature type="compositionally biased region" description="Polar residues" evidence="1">
    <location>
        <begin position="60"/>
        <end position="72"/>
    </location>
</feature>
<dbReference type="InterPro" id="IPR034085">
    <property type="entry name" value="TOG"/>
</dbReference>
<comment type="caution">
    <text evidence="3">The sequence shown here is derived from an EMBL/GenBank/DDBJ whole genome shotgun (WGS) entry which is preliminary data.</text>
</comment>
<feature type="domain" description="TOG" evidence="2">
    <location>
        <begin position="509"/>
        <end position="734"/>
    </location>
</feature>
<dbReference type="GO" id="GO:0005881">
    <property type="term" value="C:cytoplasmic microtubule"/>
    <property type="evidence" value="ECO:0007669"/>
    <property type="project" value="TreeGrafter"/>
</dbReference>
<dbReference type="GO" id="GO:0005929">
    <property type="term" value="C:cilium"/>
    <property type="evidence" value="ECO:0007669"/>
    <property type="project" value="TreeGrafter"/>
</dbReference>
<sequence length="736" mass="82849">RLFTLKPLVIQPYYIDESSGKTNSATQIWAIDPTVFGASESLASVNGTLRPIYVIQSTESQSTNMSADSQQNHKIHKQTNTEYHRDEVKHHRGRSFSPPKHPKDPYSQDQDRFVQPNEARQTNFYRNSRFQKSFSSDQLVPENHRLQMNSMSSGSSSTTSGKFISGSSFRSGVWNKDVKSGIPVPISSDSRFRFRSKYNDIIKGPMSTTQFRSSKLPTPEVTPEKYSSPPRAVMARQPFSSGSESSGYFTPPAEPHLPESNFDNTNEHTVATQRSASHSENSVASVNRFIRSGSTPSPSHHQENFTIIDSNYCESLKSKSAASSHRSAYADTRYESVDYPDSREEPEYPEQLSEDKVDDLDTVEKKIIEESYIKSEENIIRRESTAASLDDLDFIADQAFGERKNLSKSETNIETTPDTQRKTISSAPSLNETTFTNFQKFDETPISSTKTSLPGSIVDFHEIEVVQEVIEKSPTKTICKKTVTRQLSRKRSCRMPRTERSASQDNLRPFTKPKDALNETLNQLDSPEWEITMKGLQNLIRLIKYHPNLIEQNIHVVCVGLGRQVRNLRSQVARSACLTASEIFKTLKKALEGDIEELATPLLHRTADTNKFLRSDANGALDEMCIYLSPPKVVSVICSKGVNHQNAIVRCAAVRLLCSLCHRLGPEKVFQLPKDTRDKILVTGANMLLEGSLETRKHAKMMLGHLSTHCQFQRAMLEAVPTQVMRHISKTLKTLT</sequence>
<feature type="compositionally biased region" description="Low complexity" evidence="1">
    <location>
        <begin position="321"/>
        <end position="330"/>
    </location>
</feature>
<dbReference type="SMART" id="SM01349">
    <property type="entry name" value="TOG"/>
    <property type="match status" value="1"/>
</dbReference>
<evidence type="ECO:0000259" key="2">
    <source>
        <dbReference type="SMART" id="SM01349"/>
    </source>
</evidence>
<feature type="compositionally biased region" description="Basic and acidic residues" evidence="1">
    <location>
        <begin position="332"/>
        <end position="346"/>
    </location>
</feature>
<dbReference type="OrthoDB" id="63891at2759"/>
<organism evidence="3 4">
    <name type="scientific">Oryctes borbonicus</name>
    <dbReference type="NCBI Taxonomy" id="1629725"/>
    <lineage>
        <taxon>Eukaryota</taxon>
        <taxon>Metazoa</taxon>
        <taxon>Ecdysozoa</taxon>
        <taxon>Arthropoda</taxon>
        <taxon>Hexapoda</taxon>
        <taxon>Insecta</taxon>
        <taxon>Pterygota</taxon>
        <taxon>Neoptera</taxon>
        <taxon>Endopterygota</taxon>
        <taxon>Coleoptera</taxon>
        <taxon>Polyphaga</taxon>
        <taxon>Scarabaeiformia</taxon>
        <taxon>Scarabaeidae</taxon>
        <taxon>Dynastinae</taxon>
        <taxon>Oryctes</taxon>
    </lineage>
</organism>
<gene>
    <name evidence="3" type="ORF">AMK59_4976</name>
</gene>
<feature type="region of interest" description="Disordered" evidence="1">
    <location>
        <begin position="321"/>
        <end position="354"/>
    </location>
</feature>
<dbReference type="SUPFAM" id="SSF48371">
    <property type="entry name" value="ARM repeat"/>
    <property type="match status" value="1"/>
</dbReference>
<dbReference type="InterPro" id="IPR011989">
    <property type="entry name" value="ARM-like"/>
</dbReference>
<dbReference type="AlphaFoldDB" id="A0A0T6B166"/>
<dbReference type="InterPro" id="IPR024395">
    <property type="entry name" value="CLASP_N_dom"/>
</dbReference>
<name>A0A0T6B166_9SCAR</name>
<evidence type="ECO:0000256" key="1">
    <source>
        <dbReference type="SAM" id="MobiDB-lite"/>
    </source>
</evidence>
<feature type="compositionally biased region" description="Basic and acidic residues" evidence="1">
    <location>
        <begin position="101"/>
        <end position="110"/>
    </location>
</feature>
<feature type="region of interest" description="Disordered" evidence="1">
    <location>
        <begin position="60"/>
        <end position="110"/>
    </location>
</feature>
<dbReference type="GO" id="GO:0000226">
    <property type="term" value="P:microtubule cytoskeleton organization"/>
    <property type="evidence" value="ECO:0007669"/>
    <property type="project" value="TreeGrafter"/>
</dbReference>
<dbReference type="GO" id="GO:0008017">
    <property type="term" value="F:microtubule binding"/>
    <property type="evidence" value="ECO:0007669"/>
    <property type="project" value="TreeGrafter"/>
</dbReference>
<feature type="compositionally biased region" description="Polar residues" evidence="1">
    <location>
        <begin position="238"/>
        <end position="248"/>
    </location>
</feature>
<accession>A0A0T6B166</accession>
<feature type="region of interest" description="Disordered" evidence="1">
    <location>
        <begin position="208"/>
        <end position="264"/>
    </location>
</feature>
<keyword evidence="4" id="KW-1185">Reference proteome</keyword>
<protein>
    <recommendedName>
        <fullName evidence="2">TOG domain-containing protein</fullName>
    </recommendedName>
</protein>
<evidence type="ECO:0000313" key="3">
    <source>
        <dbReference type="EMBL" id="KRT81215.1"/>
    </source>
</evidence>
<feature type="region of interest" description="Disordered" evidence="1">
    <location>
        <begin position="489"/>
        <end position="513"/>
    </location>
</feature>
<dbReference type="PANTHER" id="PTHR21567:SF87">
    <property type="entry name" value="CRESCERIN-LIKE PROTEIN CHE-12"/>
    <property type="match status" value="1"/>
</dbReference>
<dbReference type="Proteomes" id="UP000051574">
    <property type="component" value="Unassembled WGS sequence"/>
</dbReference>
<dbReference type="Pfam" id="PF12348">
    <property type="entry name" value="CLASP_N"/>
    <property type="match status" value="1"/>
</dbReference>
<dbReference type="Gene3D" id="1.25.10.10">
    <property type="entry name" value="Leucine-rich Repeat Variant"/>
    <property type="match status" value="1"/>
</dbReference>
<dbReference type="InterPro" id="IPR016024">
    <property type="entry name" value="ARM-type_fold"/>
</dbReference>
<feature type="non-terminal residue" evidence="3">
    <location>
        <position position="1"/>
    </location>
</feature>
<evidence type="ECO:0000313" key="4">
    <source>
        <dbReference type="Proteomes" id="UP000051574"/>
    </source>
</evidence>
<dbReference type="PANTHER" id="PTHR21567">
    <property type="entry name" value="CLASP"/>
    <property type="match status" value="1"/>
</dbReference>
<dbReference type="EMBL" id="LJIG01016233">
    <property type="protein sequence ID" value="KRT81215.1"/>
    <property type="molecule type" value="Genomic_DNA"/>
</dbReference>